<gene>
    <name evidence="3" type="ORF">PHYPSEUDO_008246</name>
</gene>
<dbReference type="Proteomes" id="UP000694044">
    <property type="component" value="Unassembled WGS sequence"/>
</dbReference>
<name>A0A8T1VEI9_9STRA</name>
<sequence>MAGASLFKVGEDVEFWRVLAHLSVLAAVLLVGEYALHYVEHHLARYDKYYHMLQKVYRELMVLGLVSLALKILKEVAPIDSHSKPMIAFQVADLVIFGFAIALVLQSSCIFLQVRKYSRRAYEAELITTRDLLVDLHKLETNLMAPWSPKFSIYGDNPVTRTLANKEIVRYRALRHFFLRRFGLPQLFPFSKYIRRAQANQISHMIEVEPSMWLLVLAVAWGVCGLSSVLEDVKLIKLLVISAWSLVLLHCLVLLYLRYCVRQLLEIAGYSDDTHVLYANLAAVAEEEMGAWETETVENALDTMNRVHELQEEIEHERKPARHGCLKNDTGLELVAALCGKLCTSGTSDPNLKSPQHPRSSDVSIRFFSSEAWHVVVMLLLTLNGFLVALFVQCALYNLDEVYEELGIIAAASVPLPMLLNALVLQQFIFRDLTLVCSVLHLDAKTLGDVTTHFVETVELQSQFAASVLQCLKDGGLTTAYLETVVRSHDPNSAGLIEIDSLRAIMASVGFSLTRFRFNSVVNLLFDLKGASVEYIQLFQLLVLVQQDSDGGERRSGFPEFQRRSASFDDKGSANNSISAGDLSAIQHFALMAQSSVASDLANSDFAFLRTVSPTLRRVSTPGLRGQQPTLQDGNHMRRSMLQRSYTNQFTGSSSRVLHYMYNLRELGRIREEPAFKETTMA</sequence>
<feature type="region of interest" description="Disordered" evidence="1">
    <location>
        <begin position="553"/>
        <end position="573"/>
    </location>
</feature>
<feature type="transmembrane region" description="Helical" evidence="2">
    <location>
        <begin position="212"/>
        <end position="230"/>
    </location>
</feature>
<feature type="transmembrane region" description="Helical" evidence="2">
    <location>
        <begin position="94"/>
        <end position="112"/>
    </location>
</feature>
<proteinExistence type="predicted"/>
<keyword evidence="2" id="KW-0812">Transmembrane</keyword>
<feature type="transmembrane region" description="Helical" evidence="2">
    <location>
        <begin position="405"/>
        <end position="425"/>
    </location>
</feature>
<keyword evidence="4" id="KW-1185">Reference proteome</keyword>
<accession>A0A8T1VEI9</accession>
<feature type="transmembrane region" description="Helical" evidence="2">
    <location>
        <begin position="56"/>
        <end position="74"/>
    </location>
</feature>
<evidence type="ECO:0000313" key="3">
    <source>
        <dbReference type="EMBL" id="KAG7379717.1"/>
    </source>
</evidence>
<evidence type="ECO:0000256" key="1">
    <source>
        <dbReference type="SAM" id="MobiDB-lite"/>
    </source>
</evidence>
<organism evidence="3 4">
    <name type="scientific">Phytophthora pseudosyringae</name>
    <dbReference type="NCBI Taxonomy" id="221518"/>
    <lineage>
        <taxon>Eukaryota</taxon>
        <taxon>Sar</taxon>
        <taxon>Stramenopiles</taxon>
        <taxon>Oomycota</taxon>
        <taxon>Peronosporomycetes</taxon>
        <taxon>Peronosporales</taxon>
        <taxon>Peronosporaceae</taxon>
        <taxon>Phytophthora</taxon>
    </lineage>
</organism>
<dbReference type="AlphaFoldDB" id="A0A8T1VEI9"/>
<evidence type="ECO:0000313" key="4">
    <source>
        <dbReference type="Proteomes" id="UP000694044"/>
    </source>
</evidence>
<dbReference type="EMBL" id="JAGDFM010000333">
    <property type="protein sequence ID" value="KAG7379717.1"/>
    <property type="molecule type" value="Genomic_DNA"/>
</dbReference>
<feature type="compositionally biased region" description="Basic and acidic residues" evidence="1">
    <location>
        <begin position="553"/>
        <end position="572"/>
    </location>
</feature>
<comment type="caution">
    <text evidence="3">The sequence shown here is derived from an EMBL/GenBank/DDBJ whole genome shotgun (WGS) entry which is preliminary data.</text>
</comment>
<dbReference type="OrthoDB" id="68481at2759"/>
<feature type="transmembrane region" description="Helical" evidence="2">
    <location>
        <begin position="375"/>
        <end position="399"/>
    </location>
</feature>
<protein>
    <recommendedName>
        <fullName evidence="5">EF-hand domain-containing protein</fullName>
    </recommendedName>
</protein>
<keyword evidence="2" id="KW-0472">Membrane</keyword>
<evidence type="ECO:0000256" key="2">
    <source>
        <dbReference type="SAM" id="Phobius"/>
    </source>
</evidence>
<feature type="transmembrane region" description="Helical" evidence="2">
    <location>
        <begin position="15"/>
        <end position="36"/>
    </location>
</feature>
<evidence type="ECO:0008006" key="5">
    <source>
        <dbReference type="Google" id="ProtNLM"/>
    </source>
</evidence>
<keyword evidence="2" id="KW-1133">Transmembrane helix</keyword>
<reference evidence="3" key="1">
    <citation type="submission" date="2021-02" db="EMBL/GenBank/DDBJ databases">
        <authorList>
            <person name="Palmer J.M."/>
        </authorList>
    </citation>
    <scope>NUCLEOTIDE SEQUENCE</scope>
    <source>
        <strain evidence="3">SCRP734</strain>
    </source>
</reference>
<feature type="transmembrane region" description="Helical" evidence="2">
    <location>
        <begin position="236"/>
        <end position="257"/>
    </location>
</feature>